<protein>
    <recommendedName>
        <fullName evidence="1">YlxR domain-containing protein</fullName>
    </recommendedName>
</protein>
<proteinExistence type="predicted"/>
<accession>A0AAN1XY37</accession>
<sequence length="71" mass="7974">MIPARTCVGCRTVFPQPALRRFTRGADGRWTADAGRRADGRGTYLCSRACAERVAKNKRYPGFNVEALLQW</sequence>
<evidence type="ECO:0000313" key="2">
    <source>
        <dbReference type="EMBL" id="BDE07045.1"/>
    </source>
</evidence>
<keyword evidence="3" id="KW-1185">Reference proteome</keyword>
<dbReference type="Gene3D" id="3.30.1230.10">
    <property type="entry name" value="YlxR-like"/>
    <property type="match status" value="1"/>
</dbReference>
<name>A0AAN1XY37_UNVUL</name>
<dbReference type="AlphaFoldDB" id="A0AAN1XY37"/>
<gene>
    <name evidence="2" type="ORF">WPS_23210</name>
</gene>
<organism evidence="2 3">
    <name type="scientific">Vulcanimicrobium alpinum</name>
    <dbReference type="NCBI Taxonomy" id="3016050"/>
    <lineage>
        <taxon>Bacteria</taxon>
        <taxon>Bacillati</taxon>
        <taxon>Vulcanimicrobiota</taxon>
        <taxon>Vulcanimicrobiia</taxon>
        <taxon>Vulcanimicrobiales</taxon>
        <taxon>Vulcanimicrobiaceae</taxon>
        <taxon>Vulcanimicrobium</taxon>
    </lineage>
</organism>
<feature type="domain" description="YlxR" evidence="1">
    <location>
        <begin position="5"/>
        <end position="59"/>
    </location>
</feature>
<reference evidence="2 3" key="1">
    <citation type="journal article" date="2022" name="ISME Commun">
        <title>Vulcanimicrobium alpinus gen. nov. sp. nov., the first cultivated representative of the candidate phylum 'Eremiobacterota', is a metabolically versatile aerobic anoxygenic phototroph.</title>
        <authorList>
            <person name="Yabe S."/>
            <person name="Muto K."/>
            <person name="Abe K."/>
            <person name="Yokota A."/>
            <person name="Staudigel H."/>
            <person name="Tebo B.M."/>
        </authorList>
    </citation>
    <scope>NUCLEOTIDE SEQUENCE [LARGE SCALE GENOMIC DNA]</scope>
    <source>
        <strain evidence="2 3">WC8-2</strain>
    </source>
</reference>
<dbReference type="EMBL" id="AP025523">
    <property type="protein sequence ID" value="BDE07045.1"/>
    <property type="molecule type" value="Genomic_DNA"/>
</dbReference>
<dbReference type="KEGG" id="vab:WPS_23210"/>
<dbReference type="Proteomes" id="UP001317532">
    <property type="component" value="Chromosome"/>
</dbReference>
<dbReference type="InterPro" id="IPR007393">
    <property type="entry name" value="YlxR_dom"/>
</dbReference>
<evidence type="ECO:0000259" key="1">
    <source>
        <dbReference type="Pfam" id="PF04296"/>
    </source>
</evidence>
<dbReference type="RefSeq" id="WP_405054887.1">
    <property type="nucleotide sequence ID" value="NZ_AP025523.1"/>
</dbReference>
<evidence type="ECO:0000313" key="3">
    <source>
        <dbReference type="Proteomes" id="UP001317532"/>
    </source>
</evidence>
<dbReference type="SUPFAM" id="SSF64376">
    <property type="entry name" value="YlxR-like"/>
    <property type="match status" value="1"/>
</dbReference>
<dbReference type="Pfam" id="PF04296">
    <property type="entry name" value="YlxR"/>
    <property type="match status" value="1"/>
</dbReference>
<dbReference type="InterPro" id="IPR035931">
    <property type="entry name" value="YlxR-like_sf"/>
</dbReference>